<proteinExistence type="predicted"/>
<reference evidence="2 3" key="1">
    <citation type="submission" date="2022-05" db="EMBL/GenBank/DDBJ databases">
        <authorList>
            <consortium name="Genoscope - CEA"/>
            <person name="William W."/>
        </authorList>
    </citation>
    <scope>NUCLEOTIDE SEQUENCE [LARGE SCALE GENOMIC DNA]</scope>
</reference>
<gene>
    <name evidence="2" type="ORF">PMEA_00022370</name>
</gene>
<dbReference type="Pfam" id="PF13847">
    <property type="entry name" value="Methyltransf_31"/>
    <property type="match status" value="3"/>
</dbReference>
<accession>A0AAU9XEI0</accession>
<dbReference type="Gene3D" id="3.40.50.150">
    <property type="entry name" value="Vaccinia Virus protein VP39"/>
    <property type="match status" value="3"/>
</dbReference>
<protein>
    <recommendedName>
        <fullName evidence="1">Methyltransferase domain-containing protein</fullName>
    </recommendedName>
</protein>
<evidence type="ECO:0000259" key="1">
    <source>
        <dbReference type="Pfam" id="PF13847"/>
    </source>
</evidence>
<feature type="domain" description="Methyltransferase" evidence="1">
    <location>
        <begin position="32"/>
        <end position="154"/>
    </location>
</feature>
<dbReference type="InterPro" id="IPR029063">
    <property type="entry name" value="SAM-dependent_MTases_sf"/>
</dbReference>
<dbReference type="EMBL" id="CALNXJ010000040">
    <property type="protein sequence ID" value="CAH3145114.1"/>
    <property type="molecule type" value="Genomic_DNA"/>
</dbReference>
<dbReference type="AlphaFoldDB" id="A0AAU9XEI0"/>
<dbReference type="Proteomes" id="UP001159428">
    <property type="component" value="Unassembled WGS sequence"/>
</dbReference>
<evidence type="ECO:0000313" key="3">
    <source>
        <dbReference type="Proteomes" id="UP001159428"/>
    </source>
</evidence>
<name>A0AAU9XEI0_9CNID</name>
<comment type="caution">
    <text evidence="2">The sequence shown here is derived from an EMBL/GenBank/DDBJ whole genome shotgun (WGS) entry which is preliminary data.</text>
</comment>
<dbReference type="PANTHER" id="PTHR43861">
    <property type="entry name" value="TRANS-ACONITATE 2-METHYLTRANSFERASE-RELATED"/>
    <property type="match status" value="1"/>
</dbReference>
<evidence type="ECO:0000313" key="2">
    <source>
        <dbReference type="EMBL" id="CAH3145114.1"/>
    </source>
</evidence>
<dbReference type="CDD" id="cd02440">
    <property type="entry name" value="AdoMet_MTases"/>
    <property type="match status" value="3"/>
</dbReference>
<sequence>MSKSKDVAKSYQQVSVFQREEGKKLIDDLEIHRGHVILDLGCGTGELSAYLSELVGQDGRVVAVDPDSYRVEVARESHTQVKNLEFHEGSSASFPGMGSETYDVVFSNFVLHWIQDKEEAFKNMFRSLKPAGKIVLTYSDRSASIYHKTYSELQNSESMERLLSKLYFERKSKIEGTCSAAGFDILKSIEVKMKDFEFENVESMCLFFSASNQGRFVSELATKDKVSRFCARYTSGENSKPLTKTLFKYSGSSRIRNASSSILNFVVLTKLSTISFNSAERRADCVSIAKYFCSRWNCFVSLRIGPTINKNVQIQRCRKELPASVAFSKRGRKKTDRRCRDSSRSLADGSQARFTQILLLEQVIRMSNSKHVAKSYQQLSLIQREHGKKLIDDVQIHRGQVILDLGCGTGELSAYLSELVGQDGRVVAVDPDSYRVEVARESHREVKNLAFHEGSSASFPGMGSETYDIVFSNFVLHWIQDKEEAFKNVFRSLKPTGKIVVSYGDRLPSIIDKIYRELQNSESMERMLSKLYFERRSKIEEICSAAGFEIVKSVDVKMEDLEFEDVESLCSVISATNQGRFEGKKLIDDVQIHRGHVILDLGCGTGELSAYLSELVGEDGRVVAVDPDSYRVEVAQESHRQVKNLEFQEGSSASFPGMGSETYDIVFSNFVLHWIKDKEEAFKNMFRSLKPAGKIVLTYNDRLPSIVSKIYRELQNSESMERMLSKVYCERRSKIEGMCSAARFDIVKSFDVKMKDFEFENVESMCSFIAATHQGRFVSELATRDKVSRFCAQYTSGENSKPLTLYTDEGDYYSVLIAAKP</sequence>
<organism evidence="2 3">
    <name type="scientific">Pocillopora meandrina</name>
    <dbReference type="NCBI Taxonomy" id="46732"/>
    <lineage>
        <taxon>Eukaryota</taxon>
        <taxon>Metazoa</taxon>
        <taxon>Cnidaria</taxon>
        <taxon>Anthozoa</taxon>
        <taxon>Hexacorallia</taxon>
        <taxon>Scleractinia</taxon>
        <taxon>Astrocoeniina</taxon>
        <taxon>Pocilloporidae</taxon>
        <taxon>Pocillopora</taxon>
    </lineage>
</organism>
<feature type="domain" description="Methyltransferase" evidence="1">
    <location>
        <begin position="397"/>
        <end position="519"/>
    </location>
</feature>
<dbReference type="InterPro" id="IPR025714">
    <property type="entry name" value="Methyltranfer_dom"/>
</dbReference>
<keyword evidence="3" id="KW-1185">Reference proteome</keyword>
<dbReference type="SUPFAM" id="SSF53335">
    <property type="entry name" value="S-adenosyl-L-methionine-dependent methyltransferases"/>
    <property type="match status" value="3"/>
</dbReference>
<dbReference type="PANTHER" id="PTHR43861:SF1">
    <property type="entry name" value="TRANS-ACONITATE 2-METHYLTRANSFERASE"/>
    <property type="match status" value="1"/>
</dbReference>
<feature type="domain" description="Methyltransferase" evidence="1">
    <location>
        <begin position="593"/>
        <end position="712"/>
    </location>
</feature>